<protein>
    <submittedName>
        <fullName evidence="8">Uncharacterized protein</fullName>
    </submittedName>
</protein>
<evidence type="ECO:0000256" key="4">
    <source>
        <dbReference type="ARBA" id="ARBA00022794"/>
    </source>
</evidence>
<evidence type="ECO:0000259" key="7">
    <source>
        <dbReference type="Pfam" id="PF14740"/>
    </source>
</evidence>
<feature type="region of interest" description="Disordered" evidence="5">
    <location>
        <begin position="640"/>
        <end position="747"/>
    </location>
</feature>
<evidence type="ECO:0000313" key="10">
    <source>
        <dbReference type="Proteomes" id="UP000322899"/>
    </source>
</evidence>
<reference evidence="10 11" key="1">
    <citation type="submission" date="2019-07" db="EMBL/GenBank/DDBJ databases">
        <title>Genomes of Cafeteria roenbergensis.</title>
        <authorList>
            <person name="Fischer M.G."/>
            <person name="Hackl T."/>
            <person name="Roman M."/>
        </authorList>
    </citation>
    <scope>NUCLEOTIDE SEQUENCE [LARGE SCALE GENOMIC DNA]</scope>
    <source>
        <strain evidence="8 11">Cflag</strain>
        <strain evidence="9 10">E4-10P</strain>
    </source>
</reference>
<name>A0A5A8DM95_CAFRO</name>
<dbReference type="EMBL" id="VLTO01000008">
    <property type="protein sequence ID" value="KAA0176424.1"/>
    <property type="molecule type" value="Genomic_DNA"/>
</dbReference>
<evidence type="ECO:0000256" key="2">
    <source>
        <dbReference type="ARBA" id="ARBA00010449"/>
    </source>
</evidence>
<feature type="compositionally biased region" description="Gly residues" evidence="5">
    <location>
        <begin position="346"/>
        <end position="357"/>
    </location>
</feature>
<dbReference type="InterPro" id="IPR039304">
    <property type="entry name" value="DNAAF3"/>
</dbReference>
<comment type="similarity">
    <text evidence="2">Belongs to the DNAAF3 family.</text>
</comment>
<sequence length="747" mass="79155">MEALGVHTHWGLSPALDLTDVHKRAVASKPAAAETPEAPDSFLLVHCADPRHYLKTLSRRLRASKTPAEVFMWEPSAEAMVRSLALVGIALDFSMPVRQRAHMFLEVFGNVKVRDKTAKYLDALGKSIEELVCDKTGRLTAAVDPSQLSYRDVDSVAEAARMLSYRVPFDMETCWDHRLRHHYGERFDFRVNVIDWDFQEHVRPVAGLIHPLLFRAWRKTGLAFEFGDETYTQPNRTMASYALGRERGLSKLVRGYWGDVVASPYWATGTCVEVPPEADVGPAAHRAASSMFAVNNRHAGAEQFRHNAAEVAVLGILSLLTEIETAARYTMAKAHDIYSGLGGSRAAGSGAGPGGDDAGSPDEEAGPRTMDGAEVAPIGKKSASETAAEAAEGMTPREAAAAAVAALPMAPERSAERRRNALVARSVRRARAAASAIRSVRLVPLLGDIDRLLSHSRNRHRFSGAVIGCRSAQLLERPALAACLRPRAFVVQEAARNIVVFKQHQKDEFERRAVLMAGSLGLVFAGSDRTVAGTDKFAAGSVIDARPRAAKEADQRKREAALEEDKAAAAGAGDHAAGILYLRGLAHWDERRGDNPRPEALVFEWDEAAAPARAEAIGKGPAGRAIREVMLQTQAELQAKEDAARRAAKAAAAGESGEAEPAAAGPAAAASQRPVRAGAGAAWARGGAGSKVRRLKTEGGEAAASSQGAASGDEQGAAGGAAEPVAEAASGNGMGEDAGGAAATSLD</sequence>
<dbReference type="GO" id="GO:0005737">
    <property type="term" value="C:cytoplasm"/>
    <property type="evidence" value="ECO:0007669"/>
    <property type="project" value="UniProtKB-SubCell"/>
</dbReference>
<comment type="subcellular location">
    <subcellularLocation>
        <location evidence="1">Cytoplasm</location>
    </subcellularLocation>
</comment>
<evidence type="ECO:0000313" key="11">
    <source>
        <dbReference type="Proteomes" id="UP000325113"/>
    </source>
</evidence>
<evidence type="ECO:0000313" key="9">
    <source>
        <dbReference type="EMBL" id="KAA0176424.1"/>
    </source>
</evidence>
<comment type="caution">
    <text evidence="8">The sequence shown here is derived from an EMBL/GenBank/DDBJ whole genome shotgun (WGS) entry which is preliminary data.</text>
</comment>
<dbReference type="EMBL" id="VLTM01000008">
    <property type="protein sequence ID" value="KAA0166553.1"/>
    <property type="molecule type" value="Genomic_DNA"/>
</dbReference>
<organism evidence="8 11">
    <name type="scientific">Cafeteria roenbergensis</name>
    <name type="common">Marine flagellate</name>
    <dbReference type="NCBI Taxonomy" id="33653"/>
    <lineage>
        <taxon>Eukaryota</taxon>
        <taxon>Sar</taxon>
        <taxon>Stramenopiles</taxon>
        <taxon>Bigyra</taxon>
        <taxon>Opalozoa</taxon>
        <taxon>Bicosoecida</taxon>
        <taxon>Cafeteriaceae</taxon>
        <taxon>Cafeteria</taxon>
    </lineage>
</organism>
<evidence type="ECO:0000256" key="5">
    <source>
        <dbReference type="SAM" id="MobiDB-lite"/>
    </source>
</evidence>
<feature type="compositionally biased region" description="Low complexity" evidence="5">
    <location>
        <begin position="700"/>
        <end position="731"/>
    </location>
</feature>
<dbReference type="InterPro" id="IPR027974">
    <property type="entry name" value="DUF4470"/>
</dbReference>
<dbReference type="Pfam" id="PF14737">
    <property type="entry name" value="DUF4470"/>
    <property type="match status" value="1"/>
</dbReference>
<dbReference type="PANTHER" id="PTHR22118:SF14">
    <property type="entry name" value="DYNEIN AXONEMAL ASSEMBLY FACTOR 3"/>
    <property type="match status" value="1"/>
</dbReference>
<dbReference type="PANTHER" id="PTHR22118">
    <property type="entry name" value="DYNEIN ASSEMBLY FACTOR 3, AXONEMAL"/>
    <property type="match status" value="1"/>
</dbReference>
<keyword evidence="4" id="KW-0970">Cilium biogenesis/degradation</keyword>
<dbReference type="Pfam" id="PF14740">
    <property type="entry name" value="DUF4471"/>
    <property type="match status" value="1"/>
</dbReference>
<dbReference type="Proteomes" id="UP000322899">
    <property type="component" value="Unassembled WGS sequence"/>
</dbReference>
<feature type="domain" description="DUF4470" evidence="6">
    <location>
        <begin position="10"/>
        <end position="112"/>
    </location>
</feature>
<dbReference type="GO" id="GO:0070286">
    <property type="term" value="P:axonemal dynein complex assembly"/>
    <property type="evidence" value="ECO:0007669"/>
    <property type="project" value="InterPro"/>
</dbReference>
<dbReference type="OrthoDB" id="538817at2759"/>
<evidence type="ECO:0000259" key="6">
    <source>
        <dbReference type="Pfam" id="PF14737"/>
    </source>
</evidence>
<feature type="compositionally biased region" description="Low complexity" evidence="5">
    <location>
        <begin position="649"/>
        <end position="685"/>
    </location>
</feature>
<keyword evidence="3" id="KW-0963">Cytoplasm</keyword>
<dbReference type="Proteomes" id="UP000325113">
    <property type="component" value="Unassembled WGS sequence"/>
</dbReference>
<evidence type="ECO:0000313" key="8">
    <source>
        <dbReference type="EMBL" id="KAA0166553.1"/>
    </source>
</evidence>
<feature type="region of interest" description="Disordered" evidence="5">
    <location>
        <begin position="346"/>
        <end position="395"/>
    </location>
</feature>
<dbReference type="GO" id="GO:0044458">
    <property type="term" value="P:motile cilium assembly"/>
    <property type="evidence" value="ECO:0007669"/>
    <property type="project" value="TreeGrafter"/>
</dbReference>
<accession>A0A5A8DM95</accession>
<evidence type="ECO:0000256" key="3">
    <source>
        <dbReference type="ARBA" id="ARBA00022490"/>
    </source>
</evidence>
<dbReference type="InterPro" id="IPR028235">
    <property type="entry name" value="DNAAF3_C"/>
</dbReference>
<proteinExistence type="inferred from homology"/>
<gene>
    <name evidence="9" type="ORF">FNF27_02120</name>
    <name evidence="8" type="ORF">FNF31_01331</name>
</gene>
<feature type="domain" description="Dynein assembly factor 3 C-terminal" evidence="7">
    <location>
        <begin position="144"/>
        <end position="522"/>
    </location>
</feature>
<evidence type="ECO:0000256" key="1">
    <source>
        <dbReference type="ARBA" id="ARBA00004496"/>
    </source>
</evidence>
<dbReference type="AlphaFoldDB" id="A0A5A8DM95"/>